<protein>
    <recommendedName>
        <fullName evidence="2">Glyoxalase domain-containing protein 5</fullName>
    </recommendedName>
</protein>
<dbReference type="InterPro" id="IPR004360">
    <property type="entry name" value="Glyas_Fos-R_dOase_dom"/>
</dbReference>
<dbReference type="Gene3D" id="3.10.180.10">
    <property type="entry name" value="2,3-Dihydroxybiphenyl 1,2-Dioxygenase, domain 1"/>
    <property type="match status" value="1"/>
</dbReference>
<feature type="domain" description="VOC" evidence="3">
    <location>
        <begin position="19"/>
        <end position="139"/>
    </location>
</feature>
<evidence type="ECO:0000313" key="5">
    <source>
        <dbReference type="Proteomes" id="UP000694520"/>
    </source>
</evidence>
<name>A0A8B9Y8G6_BOSMU</name>
<dbReference type="Ensembl" id="ENSBGRT00000036197.1">
    <property type="protein sequence ID" value="ENSBGRP00000031296.1"/>
    <property type="gene ID" value="ENSBGRG00000019638.1"/>
</dbReference>
<dbReference type="AlphaFoldDB" id="A0A8B9Y8G6"/>
<accession>A0A8B9Y8G6</accession>
<sequence length="150" mass="17239">LWRRKWDNSRTPSLCLIHRLDHIVMTVKRLKDTTMFYSKILGMEVVSPQIGDQKALCFGDQKFNLHEMGKEYEPKATHLVPGSLDICLITKMHLEEMVQCLKACDIIEEGPVPRTGAKEPIMSIYLRDPDGNLIEGSQLYFLMMEISPCQ</sequence>
<dbReference type="Proteomes" id="UP000694520">
    <property type="component" value="Chromosome X"/>
</dbReference>
<dbReference type="GeneTree" id="ENSGT00940000153941"/>
<dbReference type="PROSITE" id="PS51819">
    <property type="entry name" value="VOC"/>
    <property type="match status" value="1"/>
</dbReference>
<reference evidence="4" key="3">
    <citation type="submission" date="2025-09" db="UniProtKB">
        <authorList>
            <consortium name="Ensembl"/>
        </authorList>
    </citation>
    <scope>IDENTIFICATION</scope>
</reference>
<dbReference type="CDD" id="cd07253">
    <property type="entry name" value="GLOD5"/>
    <property type="match status" value="1"/>
</dbReference>
<comment type="similarity">
    <text evidence="1">Belongs to the glyoxalase I family.</text>
</comment>
<proteinExistence type="inferred from homology"/>
<evidence type="ECO:0000256" key="2">
    <source>
        <dbReference type="ARBA" id="ARBA00040140"/>
    </source>
</evidence>
<dbReference type="InterPro" id="IPR037523">
    <property type="entry name" value="VOC_core"/>
</dbReference>
<reference evidence="4" key="1">
    <citation type="submission" date="2019-05" db="EMBL/GenBank/DDBJ databases">
        <authorList>
            <person name="Zhang S."/>
            <person name="Liu J."/>
        </authorList>
    </citation>
    <scope>NUCLEOTIDE SEQUENCE [LARGE SCALE GENOMIC DNA]</scope>
</reference>
<dbReference type="PANTHER" id="PTHR21366">
    <property type="entry name" value="GLYOXALASE FAMILY PROTEIN"/>
    <property type="match status" value="1"/>
</dbReference>
<dbReference type="InterPro" id="IPR029068">
    <property type="entry name" value="Glyas_Bleomycin-R_OHBP_Dase"/>
</dbReference>
<evidence type="ECO:0000313" key="4">
    <source>
        <dbReference type="Ensembl" id="ENSBGRP00000031296.1"/>
    </source>
</evidence>
<dbReference type="Pfam" id="PF00903">
    <property type="entry name" value="Glyoxalase"/>
    <property type="match status" value="1"/>
</dbReference>
<reference evidence="4" key="2">
    <citation type="submission" date="2025-08" db="UniProtKB">
        <authorList>
            <consortium name="Ensembl"/>
        </authorList>
    </citation>
    <scope>IDENTIFICATION</scope>
</reference>
<keyword evidence="5" id="KW-1185">Reference proteome</keyword>
<evidence type="ECO:0000256" key="1">
    <source>
        <dbReference type="ARBA" id="ARBA00010363"/>
    </source>
</evidence>
<dbReference type="SUPFAM" id="SSF54593">
    <property type="entry name" value="Glyoxalase/Bleomycin resistance protein/Dihydroxybiphenyl dioxygenase"/>
    <property type="match status" value="1"/>
</dbReference>
<dbReference type="PANTHER" id="PTHR21366:SF14">
    <property type="entry name" value="GLYOXALASE DOMAIN-CONTAINING PROTEIN 5"/>
    <property type="match status" value="1"/>
</dbReference>
<organism evidence="4 5">
    <name type="scientific">Bos mutus grunniens</name>
    <name type="common">Wild yak</name>
    <name type="synonym">Bos grunniens</name>
    <dbReference type="NCBI Taxonomy" id="30521"/>
    <lineage>
        <taxon>Eukaryota</taxon>
        <taxon>Metazoa</taxon>
        <taxon>Chordata</taxon>
        <taxon>Craniata</taxon>
        <taxon>Vertebrata</taxon>
        <taxon>Euteleostomi</taxon>
        <taxon>Mammalia</taxon>
        <taxon>Eutheria</taxon>
        <taxon>Laurasiatheria</taxon>
        <taxon>Artiodactyla</taxon>
        <taxon>Ruminantia</taxon>
        <taxon>Pecora</taxon>
        <taxon>Bovidae</taxon>
        <taxon>Bovinae</taxon>
        <taxon>Bos</taxon>
    </lineage>
</organism>
<gene>
    <name evidence="4" type="primary">GLOD5</name>
</gene>
<dbReference type="InterPro" id="IPR050383">
    <property type="entry name" value="GlyoxalaseI/FosfomycinResist"/>
</dbReference>
<evidence type="ECO:0000259" key="3">
    <source>
        <dbReference type="PROSITE" id="PS51819"/>
    </source>
</evidence>